<accession>A0A8S3SA97</accession>
<evidence type="ECO:0000256" key="3">
    <source>
        <dbReference type="ARBA" id="ARBA00023134"/>
    </source>
</evidence>
<dbReference type="PANTHER" id="PTHR10903">
    <property type="entry name" value="GTPASE, IMAP FAMILY MEMBER-RELATED"/>
    <property type="match status" value="1"/>
</dbReference>
<name>A0A8S3SA97_MYTED</name>
<dbReference type="PANTHER" id="PTHR10903:SF184">
    <property type="entry name" value="GTP-BINDING PROTEIN A"/>
    <property type="match status" value="1"/>
</dbReference>
<keyword evidence="6" id="KW-1185">Reference proteome</keyword>
<dbReference type="OrthoDB" id="6145359at2759"/>
<evidence type="ECO:0000313" key="6">
    <source>
        <dbReference type="Proteomes" id="UP000683360"/>
    </source>
</evidence>
<dbReference type="InterPro" id="IPR006703">
    <property type="entry name" value="G_AIG1"/>
</dbReference>
<dbReference type="GO" id="GO:0005525">
    <property type="term" value="F:GTP binding"/>
    <property type="evidence" value="ECO:0007669"/>
    <property type="project" value="UniProtKB-KW"/>
</dbReference>
<feature type="domain" description="AIG1-type G" evidence="4">
    <location>
        <begin position="7"/>
        <end position="178"/>
    </location>
</feature>
<dbReference type="AlphaFoldDB" id="A0A8S3SA97"/>
<evidence type="ECO:0000256" key="1">
    <source>
        <dbReference type="ARBA" id="ARBA00008535"/>
    </source>
</evidence>
<dbReference type="EMBL" id="CAJPWZ010001549">
    <property type="protein sequence ID" value="CAG2217608.1"/>
    <property type="molecule type" value="Genomic_DNA"/>
</dbReference>
<protein>
    <recommendedName>
        <fullName evidence="4">AIG1-type G domain-containing protein</fullName>
    </recommendedName>
</protein>
<dbReference type="Gene3D" id="3.40.50.300">
    <property type="entry name" value="P-loop containing nucleotide triphosphate hydrolases"/>
    <property type="match status" value="1"/>
</dbReference>
<gene>
    <name evidence="5" type="ORF">MEDL_31282</name>
</gene>
<dbReference type="Pfam" id="PF04548">
    <property type="entry name" value="AIG1"/>
    <property type="match status" value="1"/>
</dbReference>
<organism evidence="5 6">
    <name type="scientific">Mytilus edulis</name>
    <name type="common">Blue mussel</name>
    <dbReference type="NCBI Taxonomy" id="6550"/>
    <lineage>
        <taxon>Eukaryota</taxon>
        <taxon>Metazoa</taxon>
        <taxon>Spiralia</taxon>
        <taxon>Lophotrochozoa</taxon>
        <taxon>Mollusca</taxon>
        <taxon>Bivalvia</taxon>
        <taxon>Autobranchia</taxon>
        <taxon>Pteriomorphia</taxon>
        <taxon>Mytilida</taxon>
        <taxon>Mytiloidea</taxon>
        <taxon>Mytilidae</taxon>
        <taxon>Mytilinae</taxon>
        <taxon>Mytilus</taxon>
    </lineage>
</organism>
<keyword evidence="2" id="KW-0547">Nucleotide-binding</keyword>
<dbReference type="InterPro" id="IPR045058">
    <property type="entry name" value="GIMA/IAN/Toc"/>
</dbReference>
<comment type="caution">
    <text evidence="5">The sequence shown here is derived from an EMBL/GenBank/DDBJ whole genome shotgun (WGS) entry which is preliminary data.</text>
</comment>
<dbReference type="InterPro" id="IPR027417">
    <property type="entry name" value="P-loop_NTPase"/>
</dbReference>
<evidence type="ECO:0000313" key="5">
    <source>
        <dbReference type="EMBL" id="CAG2217608.1"/>
    </source>
</evidence>
<evidence type="ECO:0000256" key="2">
    <source>
        <dbReference type="ARBA" id="ARBA00022741"/>
    </source>
</evidence>
<sequence>MFSNFISEEVRIIVFGTIKSGKSSTANNILGSKPFETGLSGNGKTKKANRVALTSNNKIVVVDTPGFFDFQDAIHTGIMKEELSDAINLVYPGPHAIILVISVIGFSKTELDLIKWITDEKKDMLKYIYAVFTGRDILEKENKSFEKFKEKLPEPLRKFLHDLKDRVFVLITQKRPTS</sequence>
<proteinExistence type="inferred from homology"/>
<comment type="similarity">
    <text evidence="1">Belongs to the TRAFAC class TrmE-Era-EngA-EngB-Septin-like GTPase superfamily. AIG1/Toc34/Toc159-like paraseptin GTPase family. IAN subfamily.</text>
</comment>
<evidence type="ECO:0000259" key="4">
    <source>
        <dbReference type="PROSITE" id="PS51720"/>
    </source>
</evidence>
<keyword evidence="3" id="KW-0342">GTP-binding</keyword>
<dbReference type="PROSITE" id="PS51720">
    <property type="entry name" value="G_AIG1"/>
    <property type="match status" value="1"/>
</dbReference>
<reference evidence="5" key="1">
    <citation type="submission" date="2021-03" db="EMBL/GenBank/DDBJ databases">
        <authorList>
            <person name="Bekaert M."/>
        </authorList>
    </citation>
    <scope>NUCLEOTIDE SEQUENCE</scope>
</reference>
<dbReference type="Proteomes" id="UP000683360">
    <property type="component" value="Unassembled WGS sequence"/>
</dbReference>
<dbReference type="SUPFAM" id="SSF52540">
    <property type="entry name" value="P-loop containing nucleoside triphosphate hydrolases"/>
    <property type="match status" value="1"/>
</dbReference>